<dbReference type="AlphaFoldDB" id="A0A3P1CJA7"/>
<dbReference type="PROSITE" id="PS51257">
    <property type="entry name" value="PROKAR_LIPOPROTEIN"/>
    <property type="match status" value="1"/>
</dbReference>
<accession>A0A3P1CJA7</accession>
<reference evidence="1 2" key="1">
    <citation type="submission" date="2018-11" db="EMBL/GenBank/DDBJ databases">
        <authorList>
            <person name="Zhou Z."/>
            <person name="Wang G."/>
        </authorList>
    </citation>
    <scope>NUCLEOTIDE SEQUENCE [LARGE SCALE GENOMIC DNA]</scope>
    <source>
        <strain evidence="1 2">KCTC42998</strain>
    </source>
</reference>
<dbReference type="RefSeq" id="WP_124907339.1">
    <property type="nucleotide sequence ID" value="NZ_RQJP01000003.1"/>
</dbReference>
<evidence type="ECO:0000313" key="1">
    <source>
        <dbReference type="EMBL" id="RRB13441.1"/>
    </source>
</evidence>
<comment type="caution">
    <text evidence="1">The sequence shown here is derived from an EMBL/GenBank/DDBJ whole genome shotgun (WGS) entry which is preliminary data.</text>
</comment>
<proteinExistence type="predicted"/>
<gene>
    <name evidence="1" type="ORF">EHT87_14285</name>
</gene>
<evidence type="ECO:0000313" key="2">
    <source>
        <dbReference type="Proteomes" id="UP000274271"/>
    </source>
</evidence>
<keyword evidence="2" id="KW-1185">Reference proteome</keyword>
<name>A0A3P1CJA7_9BACT</name>
<dbReference type="EMBL" id="RQJP01000003">
    <property type="protein sequence ID" value="RRB13441.1"/>
    <property type="molecule type" value="Genomic_DNA"/>
</dbReference>
<dbReference type="Proteomes" id="UP000274271">
    <property type="component" value="Unassembled WGS sequence"/>
</dbReference>
<protein>
    <submittedName>
        <fullName evidence="1">Uncharacterized protein</fullName>
    </submittedName>
</protein>
<sequence>MKTTLLLVIGLLTVAACQQKEKANDSSKPVALSFNNFVIGTPADTIQYRLRFGPTRTEGDKMKYDDVTFETVRGNVEYKVPGGRLVGARFTNFQQDTAVYTVIYKRFVAKFGQPTYVKKRTAAWETEKDALYLDGAVGAAVFYDVKDTPEPMYSRIKDL</sequence>
<organism evidence="1 2">
    <name type="scientific">Larkinella knui</name>
    <dbReference type="NCBI Taxonomy" id="2025310"/>
    <lineage>
        <taxon>Bacteria</taxon>
        <taxon>Pseudomonadati</taxon>
        <taxon>Bacteroidota</taxon>
        <taxon>Cytophagia</taxon>
        <taxon>Cytophagales</taxon>
        <taxon>Spirosomataceae</taxon>
        <taxon>Larkinella</taxon>
    </lineage>
</organism>